<dbReference type="AlphaFoldDB" id="A0A0D8IZM0"/>
<keyword evidence="6" id="KW-1278">Translocase</keyword>
<gene>
    <name evidence="11" type="ORF">FYJ76_06435</name>
    <name evidence="10" type="ORF">TQ39_08080</name>
</gene>
<keyword evidence="5 11" id="KW-0067">ATP-binding</keyword>
<name>A0A0D8IZM0_9FIRM</name>
<dbReference type="PROSITE" id="PS50893">
    <property type="entry name" value="ABC_TRANSPORTER_2"/>
    <property type="match status" value="1"/>
</dbReference>
<organism evidence="10 12">
    <name type="scientific">Ruthenibacterium lactatiformans</name>
    <dbReference type="NCBI Taxonomy" id="1550024"/>
    <lineage>
        <taxon>Bacteria</taxon>
        <taxon>Bacillati</taxon>
        <taxon>Bacillota</taxon>
        <taxon>Clostridia</taxon>
        <taxon>Eubacteriales</taxon>
        <taxon>Oscillospiraceae</taxon>
        <taxon>Ruthenibacterium</taxon>
    </lineage>
</organism>
<keyword evidence="3" id="KW-1003">Cell membrane</keyword>
<evidence type="ECO:0000259" key="9">
    <source>
        <dbReference type="PROSITE" id="PS50893"/>
    </source>
</evidence>
<dbReference type="FunFam" id="3.40.50.300:FF:000056">
    <property type="entry name" value="Cell division ATP-binding protein FtsE"/>
    <property type="match status" value="1"/>
</dbReference>
<dbReference type="InterPro" id="IPR017871">
    <property type="entry name" value="ABC_transporter-like_CS"/>
</dbReference>
<evidence type="ECO:0000256" key="4">
    <source>
        <dbReference type="ARBA" id="ARBA00022741"/>
    </source>
</evidence>
<dbReference type="GO" id="GO:0016887">
    <property type="term" value="F:ATP hydrolysis activity"/>
    <property type="evidence" value="ECO:0007669"/>
    <property type="project" value="InterPro"/>
</dbReference>
<evidence type="ECO:0000313" key="12">
    <source>
        <dbReference type="Proteomes" id="UP000032483"/>
    </source>
</evidence>
<evidence type="ECO:0000313" key="11">
    <source>
        <dbReference type="EMBL" id="MST91579.1"/>
    </source>
</evidence>
<reference evidence="10" key="1">
    <citation type="submission" date="2015-02" db="EMBL/GenBank/DDBJ databases">
        <title>A novel member of the family Ruminococcaceae isolated from human feces.</title>
        <authorList>
            <person name="Shkoporov A.N."/>
            <person name="Chaplin A.V."/>
            <person name="Motuzova O.V."/>
            <person name="Kafarskaia L.I."/>
            <person name="Khokhlova E.V."/>
            <person name="Efimov B.A."/>
        </authorList>
    </citation>
    <scope>NUCLEOTIDE SEQUENCE [LARGE SCALE GENOMIC DNA]</scope>
    <source>
        <strain evidence="10">585-1</strain>
    </source>
</reference>
<keyword evidence="12" id="KW-1185">Reference proteome</keyword>
<dbReference type="PATRIC" id="fig|1550024.3.peg.1837"/>
<reference evidence="11 13" key="2">
    <citation type="submission" date="2019-08" db="EMBL/GenBank/DDBJ databases">
        <title>In-depth cultivation of the pig gut microbiome towards novel bacterial diversity and tailored functional studies.</title>
        <authorList>
            <person name="Wylensek D."/>
            <person name="Hitch T.C.A."/>
            <person name="Clavel T."/>
        </authorList>
    </citation>
    <scope>NUCLEOTIDE SEQUENCE [LARGE SCALE GENOMIC DNA]</scope>
    <source>
        <strain evidence="11 13">WCA3-601-WT-6J</strain>
    </source>
</reference>
<dbReference type="SMART" id="SM00382">
    <property type="entry name" value="AAA"/>
    <property type="match status" value="1"/>
</dbReference>
<dbReference type="Proteomes" id="UP000431913">
    <property type="component" value="Unassembled WGS sequence"/>
</dbReference>
<comment type="similarity">
    <text evidence="1">Belongs to the ABC transporter superfamily.</text>
</comment>
<evidence type="ECO:0000256" key="8">
    <source>
        <dbReference type="ARBA" id="ARBA00023136"/>
    </source>
</evidence>
<keyword evidence="8" id="KW-0472">Membrane</keyword>
<dbReference type="PANTHER" id="PTHR43166">
    <property type="entry name" value="AMINO ACID IMPORT ATP-BINDING PROTEIN"/>
    <property type="match status" value="1"/>
</dbReference>
<evidence type="ECO:0000256" key="5">
    <source>
        <dbReference type="ARBA" id="ARBA00022840"/>
    </source>
</evidence>
<evidence type="ECO:0000256" key="6">
    <source>
        <dbReference type="ARBA" id="ARBA00022967"/>
    </source>
</evidence>
<dbReference type="CDD" id="cd03258">
    <property type="entry name" value="ABC_MetN_methionine_transporter"/>
    <property type="match status" value="1"/>
</dbReference>
<dbReference type="Pfam" id="PF00005">
    <property type="entry name" value="ABC_tran"/>
    <property type="match status" value="1"/>
</dbReference>
<dbReference type="Proteomes" id="UP000032483">
    <property type="component" value="Unassembled WGS sequence"/>
</dbReference>
<sequence length="246" mass="26047">MITISHLTKIFEGKGPRVTALEDVNLEIGKGDIYGIIGMSGAGKSTLLRCLTLLERPTSGQIMLAGQDIASLSGAQLRAARRGMGVVFQGYNLLMQKTVAENVAFPLRLEKGYDKAAVQARVAELLAIVGLEDRAGAYPAQLSGGQKQRVAIARALATQPEMLLCDEPTSALDPLTTKSMLALLTDINKKLGVTIIIITHELSVVQAICSHVAVISEGRLAESGAVADVFGSPRSAVTKLLLGREE</sequence>
<dbReference type="InterPro" id="IPR003439">
    <property type="entry name" value="ABC_transporter-like_ATP-bd"/>
</dbReference>
<dbReference type="GO" id="GO:0005886">
    <property type="term" value="C:plasma membrane"/>
    <property type="evidence" value="ECO:0007669"/>
    <property type="project" value="UniProtKB-ARBA"/>
</dbReference>
<dbReference type="Gene3D" id="3.40.50.300">
    <property type="entry name" value="P-loop containing nucleotide triphosphate hydrolases"/>
    <property type="match status" value="1"/>
</dbReference>
<dbReference type="EMBL" id="VUNJ01000005">
    <property type="protein sequence ID" value="MST91579.1"/>
    <property type="molecule type" value="Genomic_DNA"/>
</dbReference>
<dbReference type="GO" id="GO:0006865">
    <property type="term" value="P:amino acid transport"/>
    <property type="evidence" value="ECO:0007669"/>
    <property type="project" value="UniProtKB-KW"/>
</dbReference>
<evidence type="ECO:0000313" key="10">
    <source>
        <dbReference type="EMBL" id="KJF40122.1"/>
    </source>
</evidence>
<dbReference type="PANTHER" id="PTHR43166:SF30">
    <property type="entry name" value="METHIONINE IMPORT ATP-BINDING PROTEIN METN"/>
    <property type="match status" value="1"/>
</dbReference>
<dbReference type="GO" id="GO:0005524">
    <property type="term" value="F:ATP binding"/>
    <property type="evidence" value="ECO:0007669"/>
    <property type="project" value="UniProtKB-KW"/>
</dbReference>
<dbReference type="InterPro" id="IPR050086">
    <property type="entry name" value="MetN_ABC_transporter-like"/>
</dbReference>
<dbReference type="InterPro" id="IPR041701">
    <property type="entry name" value="MetN_ABC"/>
</dbReference>
<feature type="domain" description="ABC transporter" evidence="9">
    <location>
        <begin position="2"/>
        <end position="242"/>
    </location>
</feature>
<keyword evidence="7" id="KW-0029">Amino-acid transport</keyword>
<keyword evidence="4" id="KW-0547">Nucleotide-binding</keyword>
<protein>
    <submittedName>
        <fullName evidence="10">ABC transporter</fullName>
    </submittedName>
    <submittedName>
        <fullName evidence="11">ATP-binding cassette domain-containing protein</fullName>
    </submittedName>
</protein>
<dbReference type="InterPro" id="IPR003593">
    <property type="entry name" value="AAA+_ATPase"/>
</dbReference>
<proteinExistence type="inferred from homology"/>
<dbReference type="EMBL" id="JXXK01000009">
    <property type="protein sequence ID" value="KJF40122.1"/>
    <property type="molecule type" value="Genomic_DNA"/>
</dbReference>
<dbReference type="SUPFAM" id="SSF52540">
    <property type="entry name" value="P-loop containing nucleoside triphosphate hydrolases"/>
    <property type="match status" value="1"/>
</dbReference>
<dbReference type="PROSITE" id="PS00211">
    <property type="entry name" value="ABC_TRANSPORTER_1"/>
    <property type="match status" value="1"/>
</dbReference>
<comment type="caution">
    <text evidence="10">The sequence shown here is derived from an EMBL/GenBank/DDBJ whole genome shotgun (WGS) entry which is preliminary data.</text>
</comment>
<evidence type="ECO:0000256" key="2">
    <source>
        <dbReference type="ARBA" id="ARBA00022448"/>
    </source>
</evidence>
<evidence type="ECO:0000256" key="1">
    <source>
        <dbReference type="ARBA" id="ARBA00005417"/>
    </source>
</evidence>
<accession>A0A0D8IZM0</accession>
<dbReference type="InterPro" id="IPR027417">
    <property type="entry name" value="P-loop_NTPase"/>
</dbReference>
<evidence type="ECO:0000313" key="13">
    <source>
        <dbReference type="Proteomes" id="UP000431913"/>
    </source>
</evidence>
<evidence type="ECO:0000256" key="7">
    <source>
        <dbReference type="ARBA" id="ARBA00022970"/>
    </source>
</evidence>
<dbReference type="GeneID" id="42856557"/>
<dbReference type="RefSeq" id="WP_050005168.1">
    <property type="nucleotide sequence ID" value="NZ_CAOJUJ010000003.1"/>
</dbReference>
<evidence type="ECO:0000256" key="3">
    <source>
        <dbReference type="ARBA" id="ARBA00022475"/>
    </source>
</evidence>
<keyword evidence="2" id="KW-0813">Transport</keyword>